<dbReference type="EMBL" id="ACLK02000001">
    <property type="protein sequence ID" value="EFY09367.1"/>
    <property type="molecule type" value="Genomic_DNA"/>
</dbReference>
<comment type="caution">
    <text evidence="1">The sequence shown here is derived from an EMBL/GenBank/DDBJ whole genome shotgun (WGS) entry which is preliminary data.</text>
</comment>
<keyword evidence="2" id="KW-1185">Reference proteome</keyword>
<gene>
    <name evidence="1" type="ORF">HMPREF0357_10162</name>
</gene>
<reference evidence="1" key="1">
    <citation type="submission" date="2011-01" db="EMBL/GenBank/DDBJ databases">
        <authorList>
            <person name="Muzny D."/>
            <person name="Qin X."/>
            <person name="Buhay C."/>
            <person name="Dugan-Rocha S."/>
            <person name="Ding Y."/>
            <person name="Chen G."/>
            <person name="Hawes A."/>
            <person name="Holder M."/>
            <person name="Jhangiani S."/>
            <person name="Johnson A."/>
            <person name="Khan Z."/>
            <person name="Li Z."/>
            <person name="Liu W."/>
            <person name="Liu X."/>
            <person name="Perez L."/>
            <person name="Shen H."/>
            <person name="Wang Q."/>
            <person name="Watt J."/>
            <person name="Xi L."/>
            <person name="Xin Y."/>
            <person name="Zhou J."/>
            <person name="Deng J."/>
            <person name="Jiang H."/>
            <person name="Liu Y."/>
            <person name="Qu J."/>
            <person name="Song X.-Z."/>
            <person name="Zhang L."/>
            <person name="Villasana D."/>
            <person name="Johnson A."/>
            <person name="Liu J."/>
            <person name="Liyanage D."/>
            <person name="Lorensuhewa L."/>
            <person name="Robinson T."/>
            <person name="Song A."/>
            <person name="Song B.-B."/>
            <person name="Dinh H."/>
            <person name="Thornton R."/>
            <person name="Coyle M."/>
            <person name="Francisco L."/>
            <person name="Jackson L."/>
            <person name="Javaid M."/>
            <person name="Korchina V."/>
            <person name="Kovar C."/>
            <person name="Mata R."/>
            <person name="Mathew T."/>
            <person name="Ngo R."/>
            <person name="Nguyen L."/>
            <person name="Nguyen N."/>
            <person name="Okwuonu G."/>
            <person name="Ongeri F."/>
            <person name="Pham C."/>
            <person name="Simmons D."/>
            <person name="Wilczek-Boney K."/>
            <person name="Hale W."/>
            <person name="Jakkamsetti A."/>
            <person name="Pham P."/>
            <person name="Ruth R."/>
            <person name="San Lucas F."/>
            <person name="Warren J."/>
            <person name="Zhang J."/>
            <person name="Zhao Z."/>
            <person name="Zhou C."/>
            <person name="Zhu D."/>
            <person name="Lee S."/>
            <person name="Bess C."/>
            <person name="Blankenburg K."/>
            <person name="Forbes L."/>
            <person name="Fu Q."/>
            <person name="Gubbala S."/>
            <person name="Hirani K."/>
            <person name="Jayaseelan J.C."/>
            <person name="Lara F."/>
            <person name="Munidasa M."/>
            <person name="Palculict T."/>
            <person name="Patil S."/>
            <person name="Pu L.-L."/>
            <person name="Saada N."/>
            <person name="Tang L."/>
            <person name="Weissenberger G."/>
            <person name="Zhu Y."/>
            <person name="Hemphill L."/>
            <person name="Shang Y."/>
            <person name="Youmans B."/>
            <person name="Ayvaz T."/>
            <person name="Ross M."/>
            <person name="Santibanez J."/>
            <person name="Aqrawi P."/>
            <person name="Gross S."/>
            <person name="Joshi V."/>
            <person name="Fowler G."/>
            <person name="Nazareth L."/>
            <person name="Reid J."/>
            <person name="Worley K."/>
            <person name="Petrosino J."/>
            <person name="Highlander S."/>
            <person name="Gibbs R."/>
        </authorList>
    </citation>
    <scope>NUCLEOTIDE SEQUENCE [LARGE SCALE GENOMIC DNA]</scope>
    <source>
        <strain evidence="1">ATCC 19414</strain>
    </source>
</reference>
<protein>
    <recommendedName>
        <fullName evidence="3">HEAT repeat protein</fullName>
    </recommendedName>
</protein>
<dbReference type="AlphaFoldDB" id="E7FUG2"/>
<evidence type="ECO:0000313" key="2">
    <source>
        <dbReference type="Proteomes" id="UP000003028"/>
    </source>
</evidence>
<evidence type="ECO:0008006" key="3">
    <source>
        <dbReference type="Google" id="ProtNLM"/>
    </source>
</evidence>
<sequence>MREFHEPFLKNDIILLGDNMENIRHDLQHRGYLDLNIVTHCADLSDEALVKQLNAKTAQERTAAVHVGARRWNYEPWFVDLLLKQLMNEKALYTRLEICRVLEGGNNDVAAAMMPYLRKIGDNQHQFIPKTVSRKRGYPLPRDIIARTLGNMNASILYTMIDQLDSLSQDQISEFVDAYGYFISKHPHLATQAHLNVIEYLINNYSDNTLIKWKCMQCLSVFPLDHALEILNDQSTLCDHPTIKLEIKRSIHQISKKREAI</sequence>
<dbReference type="STRING" id="1648.A2I91_06610"/>
<name>E7FUG2_ERYRH</name>
<dbReference type="Proteomes" id="UP000003028">
    <property type="component" value="Unassembled WGS sequence"/>
</dbReference>
<accession>E7FUG2</accession>
<evidence type="ECO:0000313" key="1">
    <source>
        <dbReference type="EMBL" id="EFY09367.1"/>
    </source>
</evidence>
<organism evidence="1 2">
    <name type="scientific">Erysipelothrix rhusiopathiae ATCC 19414</name>
    <dbReference type="NCBI Taxonomy" id="525280"/>
    <lineage>
        <taxon>Bacteria</taxon>
        <taxon>Bacillati</taxon>
        <taxon>Bacillota</taxon>
        <taxon>Erysipelotrichia</taxon>
        <taxon>Erysipelotrichales</taxon>
        <taxon>Erysipelotrichaceae</taxon>
        <taxon>Erysipelothrix</taxon>
    </lineage>
</organism>
<proteinExistence type="predicted"/>